<evidence type="ECO:0000313" key="7">
    <source>
        <dbReference type="EMBL" id="HIU94409.1"/>
    </source>
</evidence>
<dbReference type="InterPro" id="IPR023765">
    <property type="entry name" value="SBP_5_CS"/>
</dbReference>
<keyword evidence="3" id="KW-0813">Transport</keyword>
<dbReference type="SUPFAM" id="SSF53850">
    <property type="entry name" value="Periplasmic binding protein-like II"/>
    <property type="match status" value="1"/>
</dbReference>
<evidence type="ECO:0000313" key="8">
    <source>
        <dbReference type="Proteomes" id="UP000824128"/>
    </source>
</evidence>
<dbReference type="PANTHER" id="PTHR30290:SF9">
    <property type="entry name" value="OLIGOPEPTIDE-BINDING PROTEIN APPA"/>
    <property type="match status" value="1"/>
</dbReference>
<evidence type="ECO:0000256" key="1">
    <source>
        <dbReference type="ARBA" id="ARBA00004193"/>
    </source>
</evidence>
<name>A0A9D1N3G0_9FIRM</name>
<comment type="similarity">
    <text evidence="2">Belongs to the bacterial solute-binding protein 5 family.</text>
</comment>
<evidence type="ECO:0000256" key="5">
    <source>
        <dbReference type="SAM" id="MobiDB-lite"/>
    </source>
</evidence>
<dbReference type="InterPro" id="IPR039424">
    <property type="entry name" value="SBP_5"/>
</dbReference>
<sequence>MLLFVFGCSQPAAPDDEPGTTQAGSGEPGGTEADIPTRDNNILTFATRGAIAGMFHPDFSVTSGQDRIICFVLYEPLVRLGANNELKGVLAESWEVSDDQRTVTFHLREGVKWHDGEDFTAEDVAYTYTACASEGWMGYFTAGPSQIEG</sequence>
<feature type="domain" description="Solute-binding protein family 5" evidence="6">
    <location>
        <begin position="85"/>
        <end position="136"/>
    </location>
</feature>
<comment type="subcellular location">
    <subcellularLocation>
        <location evidence="1">Cell membrane</location>
        <topology evidence="1">Lipid-anchor</topology>
    </subcellularLocation>
</comment>
<organism evidence="7 8">
    <name type="scientific">Candidatus Aphodomorpha intestinavium</name>
    <dbReference type="NCBI Taxonomy" id="2840672"/>
    <lineage>
        <taxon>Bacteria</taxon>
        <taxon>Bacillati</taxon>
        <taxon>Bacillota</taxon>
        <taxon>Clostridia</taxon>
        <taxon>Eubacteriales</taxon>
        <taxon>Candidatus Aphodomorpha</taxon>
    </lineage>
</organism>
<reference evidence="7" key="2">
    <citation type="journal article" date="2021" name="PeerJ">
        <title>Extensive microbial diversity within the chicken gut microbiome revealed by metagenomics and culture.</title>
        <authorList>
            <person name="Gilroy R."/>
            <person name="Ravi A."/>
            <person name="Getino M."/>
            <person name="Pursley I."/>
            <person name="Horton D.L."/>
            <person name="Alikhan N.F."/>
            <person name="Baker D."/>
            <person name="Gharbi K."/>
            <person name="Hall N."/>
            <person name="Watson M."/>
            <person name="Adriaenssens E.M."/>
            <person name="Foster-Nyarko E."/>
            <person name="Jarju S."/>
            <person name="Secka A."/>
            <person name="Antonio M."/>
            <person name="Oren A."/>
            <person name="Chaudhuri R.R."/>
            <person name="La Ragione R."/>
            <person name="Hildebrand F."/>
            <person name="Pallen M.J."/>
        </authorList>
    </citation>
    <scope>NUCLEOTIDE SEQUENCE</scope>
    <source>
        <strain evidence="7">ChiGjej2B2-16831</strain>
    </source>
</reference>
<protein>
    <recommendedName>
        <fullName evidence="6">Solute-binding protein family 5 domain-containing protein</fullName>
    </recommendedName>
</protein>
<feature type="region of interest" description="Disordered" evidence="5">
    <location>
        <begin position="11"/>
        <end position="38"/>
    </location>
</feature>
<dbReference type="Pfam" id="PF00496">
    <property type="entry name" value="SBP_bac_5"/>
    <property type="match status" value="1"/>
</dbReference>
<dbReference type="GO" id="GO:0005886">
    <property type="term" value="C:plasma membrane"/>
    <property type="evidence" value="ECO:0007669"/>
    <property type="project" value="UniProtKB-SubCell"/>
</dbReference>
<feature type="non-terminal residue" evidence="7">
    <location>
        <position position="149"/>
    </location>
</feature>
<dbReference type="PANTHER" id="PTHR30290">
    <property type="entry name" value="PERIPLASMIC BINDING COMPONENT OF ABC TRANSPORTER"/>
    <property type="match status" value="1"/>
</dbReference>
<evidence type="ECO:0000259" key="6">
    <source>
        <dbReference type="Pfam" id="PF00496"/>
    </source>
</evidence>
<dbReference type="AlphaFoldDB" id="A0A9D1N3G0"/>
<gene>
    <name evidence="7" type="ORF">IAD24_04545</name>
</gene>
<dbReference type="PROSITE" id="PS01040">
    <property type="entry name" value="SBP_BACTERIAL_5"/>
    <property type="match status" value="1"/>
</dbReference>
<keyword evidence="4" id="KW-0732">Signal</keyword>
<accession>A0A9D1N3G0</accession>
<dbReference type="Proteomes" id="UP000824128">
    <property type="component" value="Unassembled WGS sequence"/>
</dbReference>
<dbReference type="Gene3D" id="3.40.190.10">
    <property type="entry name" value="Periplasmic binding protein-like II"/>
    <property type="match status" value="1"/>
</dbReference>
<dbReference type="EMBL" id="DVNZ01000141">
    <property type="protein sequence ID" value="HIU94409.1"/>
    <property type="molecule type" value="Genomic_DNA"/>
</dbReference>
<evidence type="ECO:0000256" key="3">
    <source>
        <dbReference type="ARBA" id="ARBA00022448"/>
    </source>
</evidence>
<dbReference type="GO" id="GO:0015833">
    <property type="term" value="P:peptide transport"/>
    <property type="evidence" value="ECO:0007669"/>
    <property type="project" value="TreeGrafter"/>
</dbReference>
<dbReference type="InterPro" id="IPR000914">
    <property type="entry name" value="SBP_5_dom"/>
</dbReference>
<evidence type="ECO:0000256" key="2">
    <source>
        <dbReference type="ARBA" id="ARBA00005695"/>
    </source>
</evidence>
<reference evidence="7" key="1">
    <citation type="submission" date="2020-10" db="EMBL/GenBank/DDBJ databases">
        <authorList>
            <person name="Gilroy R."/>
        </authorList>
    </citation>
    <scope>NUCLEOTIDE SEQUENCE</scope>
    <source>
        <strain evidence="7">ChiGjej2B2-16831</strain>
    </source>
</reference>
<comment type="caution">
    <text evidence="7">The sequence shown here is derived from an EMBL/GenBank/DDBJ whole genome shotgun (WGS) entry which is preliminary data.</text>
</comment>
<dbReference type="GO" id="GO:1904680">
    <property type="term" value="F:peptide transmembrane transporter activity"/>
    <property type="evidence" value="ECO:0007669"/>
    <property type="project" value="TreeGrafter"/>
</dbReference>
<proteinExistence type="inferred from homology"/>
<evidence type="ECO:0000256" key="4">
    <source>
        <dbReference type="ARBA" id="ARBA00022729"/>
    </source>
</evidence>